<keyword evidence="2" id="KW-1185">Reference proteome</keyword>
<dbReference type="AlphaFoldDB" id="A0A3E1NLK9"/>
<proteinExistence type="predicted"/>
<reference evidence="1 2" key="1">
    <citation type="submission" date="2018-08" db="EMBL/GenBank/DDBJ databases">
        <title>Chitinophagaceae sp. K23C18032701, a novel bacterium isolated from forest soil.</title>
        <authorList>
            <person name="Wang C."/>
        </authorList>
    </citation>
    <scope>NUCLEOTIDE SEQUENCE [LARGE SCALE GENOMIC DNA]</scope>
    <source>
        <strain evidence="1 2">K23C18032701</strain>
    </source>
</reference>
<name>A0A3E1NLK9_9BACT</name>
<sequence>MFAQDCKDFYFLQANKTVEITICNKKNEETGKNVYTVSDVSGSNFTTVNVQSEVFNKGKV</sequence>
<evidence type="ECO:0000313" key="1">
    <source>
        <dbReference type="EMBL" id="RFM28678.1"/>
    </source>
</evidence>
<dbReference type="OrthoDB" id="665223at2"/>
<evidence type="ECO:0000313" key="2">
    <source>
        <dbReference type="Proteomes" id="UP000261284"/>
    </source>
</evidence>
<organism evidence="1 2">
    <name type="scientific">Deminuibacter soli</name>
    <dbReference type="NCBI Taxonomy" id="2291815"/>
    <lineage>
        <taxon>Bacteria</taxon>
        <taxon>Pseudomonadati</taxon>
        <taxon>Bacteroidota</taxon>
        <taxon>Chitinophagia</taxon>
        <taxon>Chitinophagales</taxon>
        <taxon>Chitinophagaceae</taxon>
        <taxon>Deminuibacter</taxon>
    </lineage>
</organism>
<dbReference type="EMBL" id="QTJU01000002">
    <property type="protein sequence ID" value="RFM28678.1"/>
    <property type="molecule type" value="Genomic_DNA"/>
</dbReference>
<comment type="caution">
    <text evidence="1">The sequence shown here is derived from an EMBL/GenBank/DDBJ whole genome shotgun (WGS) entry which is preliminary data.</text>
</comment>
<gene>
    <name evidence="1" type="ORF">DXN05_07755</name>
</gene>
<dbReference type="Proteomes" id="UP000261284">
    <property type="component" value="Unassembled WGS sequence"/>
</dbReference>
<dbReference type="Gene3D" id="2.40.360.20">
    <property type="match status" value="1"/>
</dbReference>
<dbReference type="RefSeq" id="WP_116846667.1">
    <property type="nucleotide sequence ID" value="NZ_QTJU01000002.1"/>
</dbReference>
<protein>
    <submittedName>
        <fullName evidence="1">Uncharacterized protein</fullName>
    </submittedName>
</protein>
<accession>A0A3E1NLK9</accession>